<dbReference type="Gene3D" id="3.40.50.2300">
    <property type="match status" value="1"/>
</dbReference>
<dbReference type="Proteomes" id="UP000707206">
    <property type="component" value="Unassembled WGS sequence"/>
</dbReference>
<dbReference type="InterPro" id="IPR011006">
    <property type="entry name" value="CheY-like_superfamily"/>
</dbReference>
<dbReference type="PROSITE" id="PS50043">
    <property type="entry name" value="HTH_LUXR_2"/>
    <property type="match status" value="1"/>
</dbReference>
<dbReference type="InterPro" id="IPR000792">
    <property type="entry name" value="Tscrpt_reg_LuxR_C"/>
</dbReference>
<dbReference type="PROSITE" id="PS50110">
    <property type="entry name" value="RESPONSE_REGULATORY"/>
    <property type="match status" value="1"/>
</dbReference>
<feature type="domain" description="HTH luxR-type" evidence="4">
    <location>
        <begin position="145"/>
        <end position="210"/>
    </location>
</feature>
<feature type="domain" description="Response regulatory" evidence="5">
    <location>
        <begin position="3"/>
        <end position="119"/>
    </location>
</feature>
<dbReference type="PANTHER" id="PTHR43214:SF43">
    <property type="entry name" value="TWO-COMPONENT RESPONSE REGULATOR"/>
    <property type="match status" value="1"/>
</dbReference>
<dbReference type="EMBL" id="VIKU02000002">
    <property type="protein sequence ID" value="NHF59157.1"/>
    <property type="molecule type" value="Genomic_DNA"/>
</dbReference>
<evidence type="ECO:0000313" key="7">
    <source>
        <dbReference type="Proteomes" id="UP000707206"/>
    </source>
</evidence>
<evidence type="ECO:0000256" key="3">
    <source>
        <dbReference type="PROSITE-ProRule" id="PRU00169"/>
    </source>
</evidence>
<feature type="modified residue" description="4-aspartylphosphate" evidence="3">
    <location>
        <position position="54"/>
    </location>
</feature>
<name>A0A967AX18_9FLAO</name>
<dbReference type="AlphaFoldDB" id="A0A967AX18"/>
<evidence type="ECO:0000256" key="2">
    <source>
        <dbReference type="ARBA" id="ARBA00023125"/>
    </source>
</evidence>
<dbReference type="InterPro" id="IPR001789">
    <property type="entry name" value="Sig_transdc_resp-reg_receiver"/>
</dbReference>
<protein>
    <submittedName>
        <fullName evidence="6">Response regulator transcription factor</fullName>
    </submittedName>
</protein>
<gene>
    <name evidence="6" type="ORF">FK220_007385</name>
</gene>
<keyword evidence="7" id="KW-1185">Reference proteome</keyword>
<evidence type="ECO:0000256" key="1">
    <source>
        <dbReference type="ARBA" id="ARBA00022553"/>
    </source>
</evidence>
<dbReference type="Pfam" id="PF00196">
    <property type="entry name" value="GerE"/>
    <property type="match status" value="1"/>
</dbReference>
<reference evidence="6" key="1">
    <citation type="submission" date="2019-07" db="EMBL/GenBank/DDBJ databases">
        <authorList>
            <person name="De-Chao Zhang Q."/>
        </authorList>
    </citation>
    <scope>NUCLEOTIDE SEQUENCE</scope>
    <source>
        <strain evidence="6">TP-CH-4</strain>
    </source>
</reference>
<keyword evidence="1 3" id="KW-0597">Phosphoprotein</keyword>
<dbReference type="InterPro" id="IPR016032">
    <property type="entry name" value="Sig_transdc_resp-reg_C-effctor"/>
</dbReference>
<dbReference type="CDD" id="cd17535">
    <property type="entry name" value="REC_NarL-like"/>
    <property type="match status" value="1"/>
</dbReference>
<evidence type="ECO:0000313" key="6">
    <source>
        <dbReference type="EMBL" id="NHF59157.1"/>
    </source>
</evidence>
<evidence type="ECO:0000259" key="4">
    <source>
        <dbReference type="PROSITE" id="PS50043"/>
    </source>
</evidence>
<dbReference type="PRINTS" id="PR00038">
    <property type="entry name" value="HTHLUXR"/>
</dbReference>
<dbReference type="GO" id="GO:0006355">
    <property type="term" value="P:regulation of DNA-templated transcription"/>
    <property type="evidence" value="ECO:0007669"/>
    <property type="project" value="InterPro"/>
</dbReference>
<dbReference type="Pfam" id="PF00072">
    <property type="entry name" value="Response_reg"/>
    <property type="match status" value="1"/>
</dbReference>
<dbReference type="InterPro" id="IPR039420">
    <property type="entry name" value="WalR-like"/>
</dbReference>
<dbReference type="PANTHER" id="PTHR43214">
    <property type="entry name" value="TWO-COMPONENT RESPONSE REGULATOR"/>
    <property type="match status" value="1"/>
</dbReference>
<accession>A0A967AX18</accession>
<proteinExistence type="predicted"/>
<reference evidence="6" key="2">
    <citation type="submission" date="2020-03" db="EMBL/GenBank/DDBJ databases">
        <title>Flavobacteriaceae bacterium strain TP-CH-4, a member of the family Flavobacteriaceae isolated from a deep-sea seamount.</title>
        <authorList>
            <person name="Zhang D.-C."/>
        </authorList>
    </citation>
    <scope>NUCLEOTIDE SEQUENCE</scope>
    <source>
        <strain evidence="6">TP-CH-4</strain>
    </source>
</reference>
<dbReference type="SUPFAM" id="SSF46894">
    <property type="entry name" value="C-terminal effector domain of the bipartite response regulators"/>
    <property type="match status" value="1"/>
</dbReference>
<dbReference type="GO" id="GO:0003677">
    <property type="term" value="F:DNA binding"/>
    <property type="evidence" value="ECO:0007669"/>
    <property type="project" value="UniProtKB-KW"/>
</dbReference>
<dbReference type="CDD" id="cd06170">
    <property type="entry name" value="LuxR_C_like"/>
    <property type="match status" value="1"/>
</dbReference>
<evidence type="ECO:0000259" key="5">
    <source>
        <dbReference type="PROSITE" id="PS50110"/>
    </source>
</evidence>
<dbReference type="SMART" id="SM00421">
    <property type="entry name" value="HTH_LUXR"/>
    <property type="match status" value="1"/>
</dbReference>
<comment type="caution">
    <text evidence="6">The sequence shown here is derived from an EMBL/GenBank/DDBJ whole genome shotgun (WGS) entry which is preliminary data.</text>
</comment>
<sequence length="213" mass="23664">MIQVFIVDDHKMVIEGLELLFREHDHISVIGSATGGEEALEMIPKTSAQVVLLDINMPGLNGMETCKQLLVKNPELKIIALSMHKESSLIKMMLSRGAKGYVLKNAGQEELIQAVETVHQGKMYLDKAVNDIVVKSIASGGGQKKTSPFPSISRREKEVLKLILEEYTTQEIAEKLFISFGTVETHRRNMMSKLGAKNTAGLVRIALEYQLDQ</sequence>
<dbReference type="SUPFAM" id="SSF52172">
    <property type="entry name" value="CheY-like"/>
    <property type="match status" value="1"/>
</dbReference>
<dbReference type="RefSeq" id="WP_152573679.1">
    <property type="nucleotide sequence ID" value="NZ_VIKU02000002.1"/>
</dbReference>
<organism evidence="6 7">
    <name type="scientific">Pelagihabitans pacificus</name>
    <dbReference type="NCBI Taxonomy" id="2696054"/>
    <lineage>
        <taxon>Bacteria</taxon>
        <taxon>Pseudomonadati</taxon>
        <taxon>Bacteroidota</taxon>
        <taxon>Flavobacteriia</taxon>
        <taxon>Flavobacteriales</taxon>
        <taxon>Flavobacteriaceae</taxon>
        <taxon>Pelagihabitans</taxon>
    </lineage>
</organism>
<dbReference type="SMART" id="SM00448">
    <property type="entry name" value="REC"/>
    <property type="match status" value="1"/>
</dbReference>
<dbReference type="InterPro" id="IPR058245">
    <property type="entry name" value="NreC/VraR/RcsB-like_REC"/>
</dbReference>
<keyword evidence="2" id="KW-0238">DNA-binding</keyword>
<dbReference type="GO" id="GO:0000160">
    <property type="term" value="P:phosphorelay signal transduction system"/>
    <property type="evidence" value="ECO:0007669"/>
    <property type="project" value="InterPro"/>
</dbReference>